<feature type="compositionally biased region" description="Polar residues" evidence="1">
    <location>
        <begin position="9"/>
        <end position="25"/>
    </location>
</feature>
<dbReference type="EMBL" id="CM004400">
    <property type="protein sequence ID" value="OAY30672.1"/>
    <property type="molecule type" value="Genomic_DNA"/>
</dbReference>
<organism evidence="2">
    <name type="scientific">Manihot esculenta</name>
    <name type="common">Cassava</name>
    <name type="synonym">Jatropha manihot</name>
    <dbReference type="NCBI Taxonomy" id="3983"/>
    <lineage>
        <taxon>Eukaryota</taxon>
        <taxon>Viridiplantae</taxon>
        <taxon>Streptophyta</taxon>
        <taxon>Embryophyta</taxon>
        <taxon>Tracheophyta</taxon>
        <taxon>Spermatophyta</taxon>
        <taxon>Magnoliopsida</taxon>
        <taxon>eudicotyledons</taxon>
        <taxon>Gunneridae</taxon>
        <taxon>Pentapetalae</taxon>
        <taxon>rosids</taxon>
        <taxon>fabids</taxon>
        <taxon>Malpighiales</taxon>
        <taxon>Euphorbiaceae</taxon>
        <taxon>Crotonoideae</taxon>
        <taxon>Manihoteae</taxon>
        <taxon>Manihot</taxon>
    </lineage>
</organism>
<protein>
    <submittedName>
        <fullName evidence="2">Uncharacterized protein</fullName>
    </submittedName>
</protein>
<reference evidence="2" key="1">
    <citation type="submission" date="2016-02" db="EMBL/GenBank/DDBJ databases">
        <title>WGS assembly of Manihot esculenta.</title>
        <authorList>
            <person name="Bredeson J.V."/>
            <person name="Prochnik S.E."/>
            <person name="Lyons J.B."/>
            <person name="Schmutz J."/>
            <person name="Grimwood J."/>
            <person name="Vrebalov J."/>
            <person name="Bart R.S."/>
            <person name="Amuge T."/>
            <person name="Ferguson M.E."/>
            <person name="Green R."/>
            <person name="Putnam N."/>
            <person name="Stites J."/>
            <person name="Rounsley S."/>
            <person name="Rokhsar D.S."/>
        </authorList>
    </citation>
    <scope>NUCLEOTIDE SEQUENCE [LARGE SCALE GENOMIC DNA]</scope>
    <source>
        <tissue evidence="2">Leaf</tissue>
    </source>
</reference>
<dbReference type="AlphaFoldDB" id="A0A2C9UJX0"/>
<sequence length="65" mass="7298">MDKRGETASPLQKSNRPWSLTNSEKNLNMEANEDGKYYKEDDGVNKNGLPIGLEAPKFDMLGAPW</sequence>
<name>A0A2C9UJX0_MANES</name>
<evidence type="ECO:0000256" key="1">
    <source>
        <dbReference type="SAM" id="MobiDB-lite"/>
    </source>
</evidence>
<evidence type="ECO:0000313" key="2">
    <source>
        <dbReference type="EMBL" id="OAY30672.1"/>
    </source>
</evidence>
<proteinExistence type="predicted"/>
<accession>A0A2C9UJX0</accession>
<gene>
    <name evidence="2" type="ORF">MANES_14G050100</name>
</gene>
<feature type="region of interest" description="Disordered" evidence="1">
    <location>
        <begin position="1"/>
        <end position="25"/>
    </location>
</feature>